<dbReference type="Proteomes" id="UP000002030">
    <property type="component" value="Chromosome"/>
</dbReference>
<proteinExistence type="predicted"/>
<dbReference type="AlphaFoldDB" id="D1B5Q3"/>
<sequence length="67" mass="8008">MHSRTQDFKARVLQLAKGRMDPEFVAYVEGVTDRMWEHVVHHEGLSPEEAEGRLRSFFEEDRRFFRG</sequence>
<keyword evidence="2" id="KW-1185">Reference proteome</keyword>
<accession>D1B5Q3</accession>
<dbReference type="HOGENOM" id="CLU_202304_0_0_0"/>
<protein>
    <submittedName>
        <fullName evidence="1">Uncharacterized protein</fullName>
    </submittedName>
</protein>
<evidence type="ECO:0000313" key="1">
    <source>
        <dbReference type="EMBL" id="ACZ19344.1"/>
    </source>
</evidence>
<gene>
    <name evidence="1" type="ordered locus">Taci_1112</name>
</gene>
<dbReference type="STRING" id="525903.Taci_1112"/>
<name>D1B5Q3_THEAS</name>
<evidence type="ECO:0000313" key="2">
    <source>
        <dbReference type="Proteomes" id="UP000002030"/>
    </source>
</evidence>
<organism evidence="1 2">
    <name type="scientific">Thermanaerovibrio acidaminovorans (strain ATCC 49978 / DSM 6589 / Su883)</name>
    <name type="common">Selenomonas acidaminovorans</name>
    <dbReference type="NCBI Taxonomy" id="525903"/>
    <lineage>
        <taxon>Bacteria</taxon>
        <taxon>Thermotogati</taxon>
        <taxon>Synergistota</taxon>
        <taxon>Synergistia</taxon>
        <taxon>Synergistales</taxon>
        <taxon>Synergistaceae</taxon>
        <taxon>Thermanaerovibrio</taxon>
    </lineage>
</organism>
<dbReference type="EMBL" id="CP001818">
    <property type="protein sequence ID" value="ACZ19344.1"/>
    <property type="molecule type" value="Genomic_DNA"/>
</dbReference>
<dbReference type="KEGG" id="tai:Taci_1112"/>
<reference evidence="1 2" key="1">
    <citation type="journal article" date="2009" name="Stand. Genomic Sci.">
        <title>Complete genome sequence of Thermanaerovibrio acidaminovorans type strain (Su883).</title>
        <authorList>
            <person name="Chovatia M."/>
            <person name="Sikorski J."/>
            <person name="Schroder M."/>
            <person name="Lapidus A."/>
            <person name="Nolan M."/>
            <person name="Tice H."/>
            <person name="Glavina Del Rio T."/>
            <person name="Copeland A."/>
            <person name="Cheng J.F."/>
            <person name="Lucas S."/>
            <person name="Chen F."/>
            <person name="Bruce D."/>
            <person name="Goodwin L."/>
            <person name="Pitluck S."/>
            <person name="Ivanova N."/>
            <person name="Mavromatis K."/>
            <person name="Ovchinnikova G."/>
            <person name="Pati A."/>
            <person name="Chen A."/>
            <person name="Palaniappan K."/>
            <person name="Land M."/>
            <person name="Hauser L."/>
            <person name="Chang Y.J."/>
            <person name="Jeffries C.D."/>
            <person name="Chain P."/>
            <person name="Saunders E."/>
            <person name="Detter J.C."/>
            <person name="Brettin T."/>
            <person name="Rohde M."/>
            <person name="Goker M."/>
            <person name="Spring S."/>
            <person name="Bristow J."/>
            <person name="Markowitz V."/>
            <person name="Hugenholtz P."/>
            <person name="Kyrpides N.C."/>
            <person name="Klenk H.P."/>
            <person name="Eisen J.A."/>
        </authorList>
    </citation>
    <scope>NUCLEOTIDE SEQUENCE [LARGE SCALE GENOMIC DNA]</scope>
    <source>
        <strain evidence="2">ATCC 49978 / DSM 6589 / Su883</strain>
    </source>
</reference>
<dbReference type="eggNOG" id="ENOG5033FR2">
    <property type="taxonomic scope" value="Bacteria"/>
</dbReference>
<dbReference type="OrthoDB" id="5648at2"/>
<dbReference type="RefSeq" id="WP_012869859.1">
    <property type="nucleotide sequence ID" value="NC_013522.1"/>
</dbReference>
<dbReference type="EnsemblBacteria" id="ACZ19344">
    <property type="protein sequence ID" value="ACZ19344"/>
    <property type="gene ID" value="Taci_1112"/>
</dbReference>